<evidence type="ECO:0000313" key="1">
    <source>
        <dbReference type="EMBL" id="BAS97777.1"/>
    </source>
</evidence>
<dbReference type="Gramene" id="Os06t0476150-00">
    <property type="protein sequence ID" value="Os06t0476150-00"/>
    <property type="gene ID" value="Os06g0476150"/>
</dbReference>
<reference evidence="1 2" key="2">
    <citation type="journal article" date="2013" name="Plant Cell Physiol.">
        <title>Rice Annotation Project Database (RAP-DB): an integrative and interactive database for rice genomics.</title>
        <authorList>
            <person name="Sakai H."/>
            <person name="Lee S.S."/>
            <person name="Tanaka T."/>
            <person name="Numa H."/>
            <person name="Kim J."/>
            <person name="Kawahara Y."/>
            <person name="Wakimoto H."/>
            <person name="Yang C.C."/>
            <person name="Iwamoto M."/>
            <person name="Abe T."/>
            <person name="Yamada Y."/>
            <person name="Muto A."/>
            <person name="Inokuchi H."/>
            <person name="Ikemura T."/>
            <person name="Matsumoto T."/>
            <person name="Sasaki T."/>
            <person name="Itoh T."/>
        </authorList>
    </citation>
    <scope>NUCLEOTIDE SEQUENCE [LARGE SCALE GENOMIC DNA]</scope>
    <source>
        <strain evidence="2">cv. Nipponbare</strain>
    </source>
</reference>
<accession>A0A0N7KM43</accession>
<organism evidence="1 2">
    <name type="scientific">Oryza sativa subsp. japonica</name>
    <name type="common">Rice</name>
    <dbReference type="NCBI Taxonomy" id="39947"/>
    <lineage>
        <taxon>Eukaryota</taxon>
        <taxon>Viridiplantae</taxon>
        <taxon>Streptophyta</taxon>
        <taxon>Embryophyta</taxon>
        <taxon>Tracheophyta</taxon>
        <taxon>Spermatophyta</taxon>
        <taxon>Magnoliopsida</taxon>
        <taxon>Liliopsida</taxon>
        <taxon>Poales</taxon>
        <taxon>Poaceae</taxon>
        <taxon>BOP clade</taxon>
        <taxon>Oryzoideae</taxon>
        <taxon>Oryzeae</taxon>
        <taxon>Oryzinae</taxon>
        <taxon>Oryza</taxon>
        <taxon>Oryza sativa</taxon>
    </lineage>
</organism>
<reference evidence="1 2" key="3">
    <citation type="journal article" date="2013" name="Rice">
        <title>Improvement of the Oryza sativa Nipponbare reference genome using next generation sequence and optical map data.</title>
        <authorList>
            <person name="Kawahara Y."/>
            <person name="de la Bastide M."/>
            <person name="Hamilton J.P."/>
            <person name="Kanamori H."/>
            <person name="McCombie W.R."/>
            <person name="Ouyang S."/>
            <person name="Schwartz D.C."/>
            <person name="Tanaka T."/>
            <person name="Wu J."/>
            <person name="Zhou S."/>
            <person name="Childs K.L."/>
            <person name="Davidson R.M."/>
            <person name="Lin H."/>
            <person name="Quesada-Ocampo L."/>
            <person name="Vaillancourt B."/>
            <person name="Sakai H."/>
            <person name="Lee S.S."/>
            <person name="Kim J."/>
            <person name="Numa H."/>
            <person name="Itoh T."/>
            <person name="Buell C.R."/>
            <person name="Matsumoto T."/>
        </authorList>
    </citation>
    <scope>NUCLEOTIDE SEQUENCE [LARGE SCALE GENOMIC DNA]</scope>
    <source>
        <strain evidence="2">cv. Nipponbare</strain>
    </source>
</reference>
<name>A0A0N7KM43_ORYSJ</name>
<reference evidence="2" key="1">
    <citation type="journal article" date="2005" name="Nature">
        <title>The map-based sequence of the rice genome.</title>
        <authorList>
            <consortium name="International rice genome sequencing project (IRGSP)"/>
            <person name="Matsumoto T."/>
            <person name="Wu J."/>
            <person name="Kanamori H."/>
            <person name="Katayose Y."/>
            <person name="Fujisawa M."/>
            <person name="Namiki N."/>
            <person name="Mizuno H."/>
            <person name="Yamamoto K."/>
            <person name="Antonio B.A."/>
            <person name="Baba T."/>
            <person name="Sakata K."/>
            <person name="Nagamura Y."/>
            <person name="Aoki H."/>
            <person name="Arikawa K."/>
            <person name="Arita K."/>
            <person name="Bito T."/>
            <person name="Chiden Y."/>
            <person name="Fujitsuka N."/>
            <person name="Fukunaka R."/>
            <person name="Hamada M."/>
            <person name="Harada C."/>
            <person name="Hayashi A."/>
            <person name="Hijishita S."/>
            <person name="Honda M."/>
            <person name="Hosokawa S."/>
            <person name="Ichikawa Y."/>
            <person name="Idonuma A."/>
            <person name="Iijima M."/>
            <person name="Ikeda M."/>
            <person name="Ikeno M."/>
            <person name="Ito K."/>
            <person name="Ito S."/>
            <person name="Ito T."/>
            <person name="Ito Y."/>
            <person name="Ito Y."/>
            <person name="Iwabuchi A."/>
            <person name="Kamiya K."/>
            <person name="Karasawa W."/>
            <person name="Kurita K."/>
            <person name="Katagiri S."/>
            <person name="Kikuta A."/>
            <person name="Kobayashi H."/>
            <person name="Kobayashi N."/>
            <person name="Machita K."/>
            <person name="Maehara T."/>
            <person name="Masukawa M."/>
            <person name="Mizubayashi T."/>
            <person name="Mukai Y."/>
            <person name="Nagasaki H."/>
            <person name="Nagata Y."/>
            <person name="Naito S."/>
            <person name="Nakashima M."/>
            <person name="Nakama Y."/>
            <person name="Nakamichi Y."/>
            <person name="Nakamura M."/>
            <person name="Meguro A."/>
            <person name="Negishi M."/>
            <person name="Ohta I."/>
            <person name="Ohta T."/>
            <person name="Okamoto M."/>
            <person name="Ono N."/>
            <person name="Saji S."/>
            <person name="Sakaguchi M."/>
            <person name="Sakai K."/>
            <person name="Shibata M."/>
            <person name="Shimokawa T."/>
            <person name="Song J."/>
            <person name="Takazaki Y."/>
            <person name="Terasawa K."/>
            <person name="Tsugane M."/>
            <person name="Tsuji K."/>
            <person name="Ueda S."/>
            <person name="Waki K."/>
            <person name="Yamagata H."/>
            <person name="Yamamoto M."/>
            <person name="Yamamoto S."/>
            <person name="Yamane H."/>
            <person name="Yoshiki S."/>
            <person name="Yoshihara R."/>
            <person name="Yukawa K."/>
            <person name="Zhong H."/>
            <person name="Yano M."/>
            <person name="Yuan Q."/>
            <person name="Ouyang S."/>
            <person name="Liu J."/>
            <person name="Jones K.M."/>
            <person name="Gansberger K."/>
            <person name="Moffat K."/>
            <person name="Hill J."/>
            <person name="Bera J."/>
            <person name="Fadrosh D."/>
            <person name="Jin S."/>
            <person name="Johri S."/>
            <person name="Kim M."/>
            <person name="Overton L."/>
            <person name="Reardon M."/>
            <person name="Tsitrin T."/>
            <person name="Vuong H."/>
            <person name="Weaver B."/>
            <person name="Ciecko A."/>
            <person name="Tallon L."/>
            <person name="Jackson J."/>
            <person name="Pai G."/>
            <person name="Aken S.V."/>
            <person name="Utterback T."/>
            <person name="Reidmuller S."/>
            <person name="Feldblyum T."/>
            <person name="Hsiao J."/>
            <person name="Zismann V."/>
            <person name="Iobst S."/>
            <person name="de Vazeille A.R."/>
            <person name="Buell C.R."/>
            <person name="Ying K."/>
            <person name="Li Y."/>
            <person name="Lu T."/>
            <person name="Huang Y."/>
            <person name="Zhao Q."/>
            <person name="Feng Q."/>
            <person name="Zhang L."/>
            <person name="Zhu J."/>
            <person name="Weng Q."/>
            <person name="Mu J."/>
            <person name="Lu Y."/>
            <person name="Fan D."/>
            <person name="Liu Y."/>
            <person name="Guan J."/>
            <person name="Zhang Y."/>
            <person name="Yu S."/>
            <person name="Liu X."/>
            <person name="Zhang Y."/>
            <person name="Hong G."/>
            <person name="Han B."/>
            <person name="Choisne N."/>
            <person name="Demange N."/>
            <person name="Orjeda G."/>
            <person name="Samain S."/>
            <person name="Cattolico L."/>
            <person name="Pelletier E."/>
            <person name="Couloux A."/>
            <person name="Segurens B."/>
            <person name="Wincker P."/>
            <person name="D'Hont A."/>
            <person name="Scarpelli C."/>
            <person name="Weissenbach J."/>
            <person name="Salanoubat M."/>
            <person name="Quetier F."/>
            <person name="Yu Y."/>
            <person name="Kim H.R."/>
            <person name="Rambo T."/>
            <person name="Currie J."/>
            <person name="Collura K."/>
            <person name="Luo M."/>
            <person name="Yang T."/>
            <person name="Ammiraju J.S.S."/>
            <person name="Engler F."/>
            <person name="Soderlund C."/>
            <person name="Wing R.A."/>
            <person name="Palmer L.E."/>
            <person name="de la Bastide M."/>
            <person name="Spiegel L."/>
            <person name="Nascimento L."/>
            <person name="Zutavern T."/>
            <person name="O'Shaughnessy A."/>
            <person name="Dike S."/>
            <person name="Dedhia N."/>
            <person name="Preston R."/>
            <person name="Balija V."/>
            <person name="McCombie W.R."/>
            <person name="Chow T."/>
            <person name="Chen H."/>
            <person name="Chung M."/>
            <person name="Chen C."/>
            <person name="Shaw J."/>
            <person name="Wu H."/>
            <person name="Hsiao K."/>
            <person name="Chao Y."/>
            <person name="Chu M."/>
            <person name="Cheng C."/>
            <person name="Hour A."/>
            <person name="Lee P."/>
            <person name="Lin S."/>
            <person name="Lin Y."/>
            <person name="Liou J."/>
            <person name="Liu S."/>
            <person name="Hsing Y."/>
            <person name="Raghuvanshi S."/>
            <person name="Mohanty A."/>
            <person name="Bharti A.K."/>
            <person name="Gaur A."/>
            <person name="Gupta V."/>
            <person name="Kumar D."/>
            <person name="Ravi V."/>
            <person name="Vij S."/>
            <person name="Kapur A."/>
            <person name="Khurana P."/>
            <person name="Khurana P."/>
            <person name="Khurana J.P."/>
            <person name="Tyagi A.K."/>
            <person name="Gaikwad K."/>
            <person name="Singh A."/>
            <person name="Dalal V."/>
            <person name="Srivastava S."/>
            <person name="Dixit A."/>
            <person name="Pal A.K."/>
            <person name="Ghazi I.A."/>
            <person name="Yadav M."/>
            <person name="Pandit A."/>
            <person name="Bhargava A."/>
            <person name="Sureshbabu K."/>
            <person name="Batra K."/>
            <person name="Sharma T.R."/>
            <person name="Mohapatra T."/>
            <person name="Singh N.K."/>
            <person name="Messing J."/>
            <person name="Nelson A.B."/>
            <person name="Fuks G."/>
            <person name="Kavchok S."/>
            <person name="Keizer G."/>
            <person name="Linton E."/>
            <person name="Llaca V."/>
            <person name="Song R."/>
            <person name="Tanyolac B."/>
            <person name="Young S."/>
            <person name="Ho-Il K."/>
            <person name="Hahn J.H."/>
            <person name="Sangsakoo G."/>
            <person name="Vanavichit A."/>
            <person name="de Mattos Luiz.A.T."/>
            <person name="Zimmer P.D."/>
            <person name="Malone G."/>
            <person name="Dellagostin O."/>
            <person name="de Oliveira A.C."/>
            <person name="Bevan M."/>
            <person name="Bancroft I."/>
            <person name="Minx P."/>
            <person name="Cordum H."/>
            <person name="Wilson R."/>
            <person name="Cheng Z."/>
            <person name="Jin W."/>
            <person name="Jiang J."/>
            <person name="Leong S.A."/>
            <person name="Iwama H."/>
            <person name="Gojobori T."/>
            <person name="Itoh T."/>
            <person name="Niimura Y."/>
            <person name="Fujii Y."/>
            <person name="Habara T."/>
            <person name="Sakai H."/>
            <person name="Sato Y."/>
            <person name="Wilson G."/>
            <person name="Kumar K."/>
            <person name="McCouch S."/>
            <person name="Juretic N."/>
            <person name="Hoen D."/>
            <person name="Wright S."/>
            <person name="Bruskiewich R."/>
            <person name="Bureau T."/>
            <person name="Miyao A."/>
            <person name="Hirochika H."/>
            <person name="Nishikawa T."/>
            <person name="Kadowaki K."/>
            <person name="Sugiura M."/>
            <person name="Burr B."/>
            <person name="Sasaki T."/>
        </authorList>
    </citation>
    <scope>NUCLEOTIDE SEQUENCE [LARGE SCALE GENOMIC DNA]</scope>
    <source>
        <strain evidence="2">cv. Nipponbare</strain>
    </source>
</reference>
<proteinExistence type="predicted"/>
<dbReference type="Proteomes" id="UP000059680">
    <property type="component" value="Chromosome 6"/>
</dbReference>
<dbReference type="PaxDb" id="39947-A0A0N7KM43"/>
<dbReference type="InParanoid" id="A0A0N7KM43"/>
<dbReference type="EMBL" id="AP014962">
    <property type="protein sequence ID" value="BAS97777.1"/>
    <property type="molecule type" value="Genomic_DNA"/>
</dbReference>
<gene>
    <name evidence="1" type="ordered locus">Os06g0476150</name>
    <name evidence="1" type="ORF">OSNPB_060476150</name>
</gene>
<sequence>MCQQNKKPWPYGPAHLQLCSSFLASMHGAAVAQPHLLHVVRFHPRRPMPRPLVPLHQLRPLTRYHAAGLLPEQDALLSWCLCSPRLQDDPGAAPAPATDLLPATPPSSAANAEFLTWSMAGAAGNL</sequence>
<dbReference type="AlphaFoldDB" id="A0A0N7KM43"/>
<evidence type="ECO:0000313" key="2">
    <source>
        <dbReference type="Proteomes" id="UP000059680"/>
    </source>
</evidence>
<protein>
    <submittedName>
        <fullName evidence="1">Os06g0476150 protein</fullName>
    </submittedName>
</protein>
<keyword evidence="2" id="KW-1185">Reference proteome</keyword>